<name>A0A4Y9ZL12_9AGAM</name>
<accession>A0A4Y9ZL12</accession>
<sequence>MLHRDLHEPLPDEVPSQIHDISIAQQFTQLLRDASLAQDNLPPDALERLRNPPTHPPDVSDPVLRFSISIFMALSNASQESYNRIRAAFSTFAACFPAAGLPGTQLLSYDQVKRRIGELSGVVPIIHDMCINTCLAFTGPFVELDTCPTCGEARYDTHKKR</sequence>
<dbReference type="EMBL" id="SFCI01002040">
    <property type="protein sequence ID" value="TFY74511.1"/>
    <property type="molecule type" value="Genomic_DNA"/>
</dbReference>
<keyword evidence="2" id="KW-1185">Reference proteome</keyword>
<reference evidence="1 2" key="1">
    <citation type="submission" date="2019-02" db="EMBL/GenBank/DDBJ databases">
        <title>Genome sequencing of the rare red list fungi Hericium alpestre (H. flagellum).</title>
        <authorList>
            <person name="Buettner E."/>
            <person name="Kellner H."/>
        </authorList>
    </citation>
    <scope>NUCLEOTIDE SEQUENCE [LARGE SCALE GENOMIC DNA]</scope>
    <source>
        <strain evidence="1 2">DSM 108284</strain>
    </source>
</reference>
<dbReference type="AlphaFoldDB" id="A0A4Y9ZL12"/>
<dbReference type="Proteomes" id="UP000298061">
    <property type="component" value="Unassembled WGS sequence"/>
</dbReference>
<evidence type="ECO:0000313" key="1">
    <source>
        <dbReference type="EMBL" id="TFY74511.1"/>
    </source>
</evidence>
<proteinExistence type="predicted"/>
<comment type="caution">
    <text evidence="1">The sequence shown here is derived from an EMBL/GenBank/DDBJ whole genome shotgun (WGS) entry which is preliminary data.</text>
</comment>
<dbReference type="STRING" id="135208.A0A4Y9ZL12"/>
<gene>
    <name evidence="1" type="ORF">EWM64_g9501</name>
</gene>
<feature type="non-terminal residue" evidence="1">
    <location>
        <position position="161"/>
    </location>
</feature>
<organism evidence="1 2">
    <name type="scientific">Hericium alpestre</name>
    <dbReference type="NCBI Taxonomy" id="135208"/>
    <lineage>
        <taxon>Eukaryota</taxon>
        <taxon>Fungi</taxon>
        <taxon>Dikarya</taxon>
        <taxon>Basidiomycota</taxon>
        <taxon>Agaricomycotina</taxon>
        <taxon>Agaricomycetes</taxon>
        <taxon>Russulales</taxon>
        <taxon>Hericiaceae</taxon>
        <taxon>Hericium</taxon>
    </lineage>
</organism>
<dbReference type="OrthoDB" id="3261594at2759"/>
<evidence type="ECO:0000313" key="2">
    <source>
        <dbReference type="Proteomes" id="UP000298061"/>
    </source>
</evidence>
<protein>
    <submittedName>
        <fullName evidence="1">Uncharacterized protein</fullName>
    </submittedName>
</protein>